<keyword evidence="3" id="KW-1185">Reference proteome</keyword>
<dbReference type="AlphaFoldDB" id="A0A366FJJ8"/>
<feature type="chain" id="PRO_5016693859" description="Secreted protein with PEP-CTERM sorting signal" evidence="1">
    <location>
        <begin position="25"/>
        <end position="176"/>
    </location>
</feature>
<dbReference type="EMBL" id="QNRK01000011">
    <property type="protein sequence ID" value="RBP13889.1"/>
    <property type="molecule type" value="Genomic_DNA"/>
</dbReference>
<evidence type="ECO:0000256" key="1">
    <source>
        <dbReference type="SAM" id="SignalP"/>
    </source>
</evidence>
<organism evidence="2 3">
    <name type="scientific">Roseiarcus fermentans</name>
    <dbReference type="NCBI Taxonomy" id="1473586"/>
    <lineage>
        <taxon>Bacteria</taxon>
        <taxon>Pseudomonadati</taxon>
        <taxon>Pseudomonadota</taxon>
        <taxon>Alphaproteobacteria</taxon>
        <taxon>Hyphomicrobiales</taxon>
        <taxon>Roseiarcaceae</taxon>
        <taxon>Roseiarcus</taxon>
    </lineage>
</organism>
<dbReference type="RefSeq" id="WP_113889431.1">
    <property type="nucleotide sequence ID" value="NZ_QNRK01000011.1"/>
</dbReference>
<comment type="caution">
    <text evidence="2">The sequence shown here is derived from an EMBL/GenBank/DDBJ whole genome shotgun (WGS) entry which is preliminary data.</text>
</comment>
<protein>
    <recommendedName>
        <fullName evidence="4">Secreted protein with PEP-CTERM sorting signal</fullName>
    </recommendedName>
</protein>
<accession>A0A366FJJ8</accession>
<gene>
    <name evidence="2" type="ORF">DFR50_111151</name>
</gene>
<reference evidence="2 3" key="1">
    <citation type="submission" date="2018-06" db="EMBL/GenBank/DDBJ databases">
        <title>Genomic Encyclopedia of Type Strains, Phase IV (KMG-IV): sequencing the most valuable type-strain genomes for metagenomic binning, comparative biology and taxonomic classification.</title>
        <authorList>
            <person name="Goeker M."/>
        </authorList>
    </citation>
    <scope>NUCLEOTIDE SEQUENCE [LARGE SCALE GENOMIC DNA]</scope>
    <source>
        <strain evidence="2 3">DSM 24875</strain>
    </source>
</reference>
<name>A0A366FJJ8_9HYPH</name>
<feature type="signal peptide" evidence="1">
    <location>
        <begin position="1"/>
        <end position="24"/>
    </location>
</feature>
<evidence type="ECO:0000313" key="3">
    <source>
        <dbReference type="Proteomes" id="UP000253529"/>
    </source>
</evidence>
<sequence length="176" mass="18376">MNSTIMPTIALAAFAFGAASQARADVWWTLENVTFDDGGTATGSFMINVDDYSGGGQAATTAGATLGGYTYDYVTTNNPTDDTMYFQLAGPYEYARGMALTFAHPLTTAIDENDIIGASSWECAGYSCPGSGTIRYVTGGYAVAPEAPTWAMMILGAGLLGFGGQVLRGRARLRAA</sequence>
<proteinExistence type="predicted"/>
<keyword evidence="1" id="KW-0732">Signal</keyword>
<dbReference type="Proteomes" id="UP000253529">
    <property type="component" value="Unassembled WGS sequence"/>
</dbReference>
<evidence type="ECO:0000313" key="2">
    <source>
        <dbReference type="EMBL" id="RBP13889.1"/>
    </source>
</evidence>
<evidence type="ECO:0008006" key="4">
    <source>
        <dbReference type="Google" id="ProtNLM"/>
    </source>
</evidence>